<dbReference type="Proteomes" id="UP000007519">
    <property type="component" value="Chromosome"/>
</dbReference>
<organism evidence="1 2">
    <name type="scientific">Saprospira grandis (strain Lewin)</name>
    <dbReference type="NCBI Taxonomy" id="984262"/>
    <lineage>
        <taxon>Bacteria</taxon>
        <taxon>Pseudomonadati</taxon>
        <taxon>Bacteroidota</taxon>
        <taxon>Saprospiria</taxon>
        <taxon>Saprospirales</taxon>
        <taxon>Saprospiraceae</taxon>
        <taxon>Saprospira</taxon>
    </lineage>
</organism>
<evidence type="ECO:0000313" key="2">
    <source>
        <dbReference type="Proteomes" id="UP000007519"/>
    </source>
</evidence>
<evidence type="ECO:0000313" key="1">
    <source>
        <dbReference type="EMBL" id="AFC23608.1"/>
    </source>
</evidence>
<dbReference type="EMBL" id="CP002831">
    <property type="protein sequence ID" value="AFC23608.1"/>
    <property type="molecule type" value="Genomic_DNA"/>
</dbReference>
<dbReference type="HOGENOM" id="CLU_3188858_0_0_10"/>
<sequence length="46" mass="5232">MAPKLPIRQKTLSLSLLFQKSQEKVEGLILKSCLRPFLLPRDKPLG</sequence>
<gene>
    <name evidence="1" type="ordered locus">SGRA_0872</name>
</gene>
<protein>
    <submittedName>
        <fullName evidence="1">Uncharacterized protein</fullName>
    </submittedName>
</protein>
<dbReference type="KEGG" id="sgn:SGRA_0872"/>
<dbReference type="AlphaFoldDB" id="H6L2F0"/>
<accession>H6L2F0</accession>
<keyword evidence="2" id="KW-1185">Reference proteome</keyword>
<proteinExistence type="predicted"/>
<reference evidence="1 2" key="1">
    <citation type="journal article" date="2012" name="Stand. Genomic Sci.">
        <title>Complete genome sequencing and analysis of Saprospira grandis str. Lewin, a predatory marine bacterium.</title>
        <authorList>
            <person name="Saw J.H."/>
            <person name="Yuryev A."/>
            <person name="Kanbe M."/>
            <person name="Hou S."/>
            <person name="Young A.G."/>
            <person name="Aizawa S."/>
            <person name="Alam M."/>
        </authorList>
    </citation>
    <scope>NUCLEOTIDE SEQUENCE [LARGE SCALE GENOMIC DNA]</scope>
    <source>
        <strain evidence="1 2">Lewin</strain>
    </source>
</reference>
<name>H6L2F0_SAPGL</name>